<name>A0ABQ5I832_9ASTR</name>
<dbReference type="PANTHER" id="PTHR33116:SF78">
    <property type="entry name" value="OS12G0587133 PROTEIN"/>
    <property type="match status" value="1"/>
</dbReference>
<feature type="compositionally biased region" description="Low complexity" evidence="2">
    <location>
        <begin position="411"/>
        <end position="420"/>
    </location>
</feature>
<feature type="region of interest" description="Disordered" evidence="2">
    <location>
        <begin position="1799"/>
        <end position="1821"/>
    </location>
</feature>
<dbReference type="Pfam" id="PF00076">
    <property type="entry name" value="RRM_1"/>
    <property type="match status" value="1"/>
</dbReference>
<reference evidence="5" key="1">
    <citation type="journal article" date="2022" name="Int. J. Mol. Sci.">
        <title>Draft Genome of Tanacetum Coccineum: Genomic Comparison of Closely Related Tanacetum-Family Plants.</title>
        <authorList>
            <person name="Yamashiro T."/>
            <person name="Shiraishi A."/>
            <person name="Nakayama K."/>
            <person name="Satake H."/>
        </authorList>
    </citation>
    <scope>NUCLEOTIDE SEQUENCE</scope>
</reference>
<evidence type="ECO:0000313" key="6">
    <source>
        <dbReference type="Proteomes" id="UP001151760"/>
    </source>
</evidence>
<dbReference type="SMART" id="SM00360">
    <property type="entry name" value="RRM"/>
    <property type="match status" value="1"/>
</dbReference>
<feature type="compositionally biased region" description="Polar residues" evidence="2">
    <location>
        <begin position="1804"/>
        <end position="1813"/>
    </location>
</feature>
<sequence length="1821" mass="206694">MAGDKRSFLSKEDLTGKISKTVFVTNFPDHITARDLWNVCTAYGKVVDVYIPLKRSKTGKKFAFVRFLKVDNMERLIENLCTIWIGRFHLHVRFQRESMASFVQPSKVKINTGPVKNSFASILKSNDHKGSPSSDSSLAIVMDDSCIVDNDLSCSLMGKIKDINALSNIYVIFADEGFDNVNISYLGGFWILIEACYVASKEKMLNHEGLPSWFSELCIADPSFVSEDRLVWISIEGLPFNTWNNNVYAKIISQWGTLSEVDTTPDSSSSAKKICVVTKVHTIINQRIKIIVKGKIYMICVKELEAWAPEFNNEFYENSSSDEESMEDGEFNSQKVDDIDLISESSCMKEGNEQQAPKTGKESEDPFGIYSILKRNNQKEKSKDARKSDPSFPPGFTPKGVNETIEEEENVSVNKSNSNHHCNKKTGSNGKCGSNRSFKLKAGGSILDVMEDLIEIGHAMGYNMEGCLGHTSKKDWIRELNLKYKVNFATIQETKSEKIDLFAIKSLWGNFNFDFVYSPSVGLSGGILCVWNPNVFAKESVTVSDSFVAVRGTWISSSLKLMFVSVYAPQDISERKSLWDYIKHMINLWDGECIILGDFNEVRSENERFGTIFNDVGAKAFNHFISSSCLIDLPLEGYSFTWALKSGSKMRKLDRFLISEGLISIFPSLAAICLTRCLSDHRPILFHESSVDYGPTPFCVFHSWFTKDGFDNLIADTWNNLSIMETNKISLLRKKFQALKAIIKNWSQDEMLKASVVRHSAQSRISELDKLIDKGLSNNDIINERISLLKDIHDLDKRHSSDLAQKAKIQWAIEGDENSKYFHGIINKKRSQLAIRGVLVDGEWIEDPPKVKNEFLEHFSNRFSMPTGQTINLDSHMFQKISIDQNADLESDVSLEEIKKAVWECGTNKSPGPDGFSFEFIRKYWNIIQHDVVNAVKEFFSSSKFPPGSNSSFITLIPKSLDAKMVKDFRPISLIGSFYKIVAKILSNRLCIVMPDLISDVQTAFISKRQILDGPFILNELISWCKYHKIKAMIFKADFEKAFDSVRWDYLDGVLNNFGFGVKWRGWIQACLSSAMGSILVNGSPSSEFKFHKGLKQGDPLSPFLFILVMESLHISFNNILNSGLYKGIRIDESLTLSHLFYADDAVFIGKWDKANVITIVNMLKCFYLASGLKINIQKSKIMGIGTSQEEVDVAANVIGCNTFSSPFNYLGVKVGSSSSRSNFWDEVIAKLSSRLSKWKIKMLSIGGRFTLNKAVLSSLPIYLMSIYKTPVGVLRKMESIRRRFFNGADINENKMSMIGWEKIMVSRKKGGLGISSFFAQNRALLFKWIWRFRSKDSSLWYRVIKAMFGDGGALDNTGKFARSSTWTTIVRECGNLSSKGINLLSHMKRKVGNGLNTLFWVDSWLTDIPLKQLYPRMFALDCNKNSTVAEKINASSISCSFRRLPRGSLEEEQFSKLIEDVNSVILSVSNDRWIWSLDSSGEFSIKSTRLFIDDHLLLAVGAPTRWVSEVPIKINIMAWKVSLDKLPTRLNLSLRGIEIPSITCPICSCAGESCSHLFFSCSMARNITTKLARWWEFDCPDLFSYDDWLEWFHTLRLLKGFKDILEGVFYVMWWVIWKYRNQTLFGSSQPRMDMLFDEIVLLSFTWCSTQDKPIYVKVVSSIPDWNHEENYSPYHFMEIGLAKPNKELQFSKVMEDKLENPFLEAVQKARNQGLKRIAELILQTITEGNKKVNYADSHCIIVSHKTSTEEDINLLNQFGLPFLKNTIEAKGTTKEAYCRQARQLFEEHSCNYCIESKEKEVGPSTSTNQVPTTEDESSSD</sequence>
<dbReference type="SUPFAM" id="SSF56219">
    <property type="entry name" value="DNase I-like"/>
    <property type="match status" value="1"/>
</dbReference>
<evidence type="ECO:0000313" key="5">
    <source>
        <dbReference type="EMBL" id="GJT95543.1"/>
    </source>
</evidence>
<dbReference type="CDD" id="cd00590">
    <property type="entry name" value="RRM_SF"/>
    <property type="match status" value="1"/>
</dbReference>
<keyword evidence="1" id="KW-0694">RNA-binding</keyword>
<feature type="domain" description="Reverse transcriptase" evidence="4">
    <location>
        <begin position="938"/>
        <end position="1215"/>
    </location>
</feature>
<keyword evidence="5" id="KW-0548">Nucleotidyltransferase</keyword>
<dbReference type="PANTHER" id="PTHR33116">
    <property type="entry name" value="REVERSE TRANSCRIPTASE ZINC-BINDING DOMAIN-CONTAINING PROTEIN-RELATED-RELATED"/>
    <property type="match status" value="1"/>
</dbReference>
<dbReference type="Pfam" id="PF13966">
    <property type="entry name" value="zf-RVT"/>
    <property type="match status" value="1"/>
</dbReference>
<gene>
    <name evidence="5" type="ORF">Tco_1091061</name>
</gene>
<proteinExistence type="predicted"/>
<evidence type="ECO:0000256" key="2">
    <source>
        <dbReference type="SAM" id="MobiDB-lite"/>
    </source>
</evidence>
<dbReference type="InterPro" id="IPR000504">
    <property type="entry name" value="RRM_dom"/>
</dbReference>
<dbReference type="Proteomes" id="UP001151760">
    <property type="component" value="Unassembled WGS sequence"/>
</dbReference>
<feature type="domain" description="RRM" evidence="3">
    <location>
        <begin position="20"/>
        <end position="97"/>
    </location>
</feature>
<dbReference type="InterPro" id="IPR026960">
    <property type="entry name" value="RVT-Znf"/>
</dbReference>
<dbReference type="CDD" id="cd01650">
    <property type="entry name" value="RT_nLTR_like"/>
    <property type="match status" value="1"/>
</dbReference>
<dbReference type="InterPro" id="IPR035979">
    <property type="entry name" value="RBD_domain_sf"/>
</dbReference>
<reference evidence="5" key="2">
    <citation type="submission" date="2022-01" db="EMBL/GenBank/DDBJ databases">
        <authorList>
            <person name="Yamashiro T."/>
            <person name="Shiraishi A."/>
            <person name="Satake H."/>
            <person name="Nakayama K."/>
        </authorList>
    </citation>
    <scope>NUCLEOTIDE SEQUENCE</scope>
</reference>
<dbReference type="Gene3D" id="3.30.70.330">
    <property type="match status" value="1"/>
</dbReference>
<dbReference type="PROSITE" id="PS50878">
    <property type="entry name" value="RT_POL"/>
    <property type="match status" value="1"/>
</dbReference>
<dbReference type="InterPro" id="IPR000477">
    <property type="entry name" value="RT_dom"/>
</dbReference>
<dbReference type="PROSITE" id="PS50102">
    <property type="entry name" value="RRM"/>
    <property type="match status" value="1"/>
</dbReference>
<comment type="caution">
    <text evidence="5">The sequence shown here is derived from an EMBL/GenBank/DDBJ whole genome shotgun (WGS) entry which is preliminary data.</text>
</comment>
<dbReference type="EMBL" id="BQNB010020399">
    <property type="protein sequence ID" value="GJT95543.1"/>
    <property type="molecule type" value="Genomic_DNA"/>
</dbReference>
<dbReference type="InterPro" id="IPR043502">
    <property type="entry name" value="DNA/RNA_pol_sf"/>
</dbReference>
<evidence type="ECO:0000259" key="3">
    <source>
        <dbReference type="PROSITE" id="PS50102"/>
    </source>
</evidence>
<protein>
    <submittedName>
        <fullName evidence="5">RNA-directed DNA polymerase, eukaryota</fullName>
    </submittedName>
</protein>
<dbReference type="Pfam" id="PF00078">
    <property type="entry name" value="RVT_1"/>
    <property type="match status" value="1"/>
</dbReference>
<dbReference type="InterPro" id="IPR012677">
    <property type="entry name" value="Nucleotide-bd_a/b_plait_sf"/>
</dbReference>
<organism evidence="5 6">
    <name type="scientific">Tanacetum coccineum</name>
    <dbReference type="NCBI Taxonomy" id="301880"/>
    <lineage>
        <taxon>Eukaryota</taxon>
        <taxon>Viridiplantae</taxon>
        <taxon>Streptophyta</taxon>
        <taxon>Embryophyta</taxon>
        <taxon>Tracheophyta</taxon>
        <taxon>Spermatophyta</taxon>
        <taxon>Magnoliopsida</taxon>
        <taxon>eudicotyledons</taxon>
        <taxon>Gunneridae</taxon>
        <taxon>Pentapetalae</taxon>
        <taxon>asterids</taxon>
        <taxon>campanulids</taxon>
        <taxon>Asterales</taxon>
        <taxon>Asteraceae</taxon>
        <taxon>Asteroideae</taxon>
        <taxon>Anthemideae</taxon>
        <taxon>Anthemidinae</taxon>
        <taxon>Tanacetum</taxon>
    </lineage>
</organism>
<feature type="region of interest" description="Disordered" evidence="2">
    <location>
        <begin position="377"/>
        <end position="428"/>
    </location>
</feature>
<keyword evidence="6" id="KW-1185">Reference proteome</keyword>
<keyword evidence="5" id="KW-0808">Transferase</keyword>
<feature type="compositionally biased region" description="Basic and acidic residues" evidence="2">
    <location>
        <begin position="377"/>
        <end position="389"/>
    </location>
</feature>
<evidence type="ECO:0000259" key="4">
    <source>
        <dbReference type="PROSITE" id="PS50878"/>
    </source>
</evidence>
<dbReference type="Gene3D" id="3.60.10.10">
    <property type="entry name" value="Endonuclease/exonuclease/phosphatase"/>
    <property type="match status" value="1"/>
</dbReference>
<dbReference type="GO" id="GO:0003964">
    <property type="term" value="F:RNA-directed DNA polymerase activity"/>
    <property type="evidence" value="ECO:0007669"/>
    <property type="project" value="UniProtKB-KW"/>
</dbReference>
<keyword evidence="5" id="KW-0695">RNA-directed DNA polymerase</keyword>
<dbReference type="SUPFAM" id="SSF56672">
    <property type="entry name" value="DNA/RNA polymerases"/>
    <property type="match status" value="1"/>
</dbReference>
<dbReference type="SUPFAM" id="SSF54928">
    <property type="entry name" value="RNA-binding domain, RBD"/>
    <property type="match status" value="1"/>
</dbReference>
<dbReference type="InterPro" id="IPR036691">
    <property type="entry name" value="Endo/exonu/phosph_ase_sf"/>
</dbReference>
<evidence type="ECO:0000256" key="1">
    <source>
        <dbReference type="PROSITE-ProRule" id="PRU00176"/>
    </source>
</evidence>
<accession>A0ABQ5I832</accession>